<dbReference type="Gene3D" id="2.30.29.30">
    <property type="entry name" value="Pleckstrin-homology domain (PH domain)/Phosphotyrosine-binding domain (PTB)"/>
    <property type="match status" value="1"/>
</dbReference>
<accession>A0A9P8PLP4</accession>
<evidence type="ECO:0000313" key="9">
    <source>
        <dbReference type="EMBL" id="KAH3673707.1"/>
    </source>
</evidence>
<dbReference type="Gene3D" id="1.10.238.10">
    <property type="entry name" value="EF-hand"/>
    <property type="match status" value="1"/>
</dbReference>
<dbReference type="InterPro" id="IPR017946">
    <property type="entry name" value="PLC-like_Pdiesterase_TIM-brl"/>
</dbReference>
<feature type="compositionally biased region" description="Low complexity" evidence="7">
    <location>
        <begin position="105"/>
        <end position="137"/>
    </location>
</feature>
<dbReference type="Pfam" id="PF00388">
    <property type="entry name" value="PI-PLC-X"/>
    <property type="match status" value="1"/>
</dbReference>
<comment type="caution">
    <text evidence="9">The sequence shown here is derived from an EMBL/GenBank/DDBJ whole genome shotgun (WGS) entry which is preliminary data.</text>
</comment>
<dbReference type="GO" id="GO:0016042">
    <property type="term" value="P:lipid catabolic process"/>
    <property type="evidence" value="ECO:0007669"/>
    <property type="project" value="UniProtKB-KW"/>
</dbReference>
<dbReference type="InterPro" id="IPR001192">
    <property type="entry name" value="PI-PLC_fam"/>
</dbReference>
<dbReference type="InterPro" id="IPR035892">
    <property type="entry name" value="C2_domain_sf"/>
</dbReference>
<evidence type="ECO:0000256" key="4">
    <source>
        <dbReference type="ARBA" id="ARBA00023098"/>
    </source>
</evidence>
<comment type="catalytic activity">
    <reaction evidence="6">
        <text>a 1,2-diacyl-sn-glycero-3-phospho-(1D-myo-inositol-4,5-bisphosphate) + H2O = 1D-myo-inositol 1,4,5-trisphosphate + a 1,2-diacyl-sn-glycerol + H(+)</text>
        <dbReference type="Rhea" id="RHEA:33179"/>
        <dbReference type="ChEBI" id="CHEBI:15377"/>
        <dbReference type="ChEBI" id="CHEBI:15378"/>
        <dbReference type="ChEBI" id="CHEBI:17815"/>
        <dbReference type="ChEBI" id="CHEBI:58456"/>
        <dbReference type="ChEBI" id="CHEBI:203600"/>
        <dbReference type="EC" id="3.1.4.11"/>
    </reaction>
</comment>
<evidence type="ECO:0000259" key="8">
    <source>
        <dbReference type="PROSITE" id="PS50008"/>
    </source>
</evidence>
<dbReference type="Proteomes" id="UP000769528">
    <property type="component" value="Unassembled WGS sequence"/>
</dbReference>
<organism evidence="9 10">
    <name type="scientific">Wickerhamomyces mucosus</name>
    <dbReference type="NCBI Taxonomy" id="1378264"/>
    <lineage>
        <taxon>Eukaryota</taxon>
        <taxon>Fungi</taxon>
        <taxon>Dikarya</taxon>
        <taxon>Ascomycota</taxon>
        <taxon>Saccharomycotina</taxon>
        <taxon>Saccharomycetes</taxon>
        <taxon>Phaffomycetales</taxon>
        <taxon>Wickerhamomycetaceae</taxon>
        <taxon>Wickerhamomyces</taxon>
    </lineage>
</organism>
<dbReference type="SUPFAM" id="SSF47473">
    <property type="entry name" value="EF-hand"/>
    <property type="match status" value="1"/>
</dbReference>
<protein>
    <recommendedName>
        <fullName evidence="1 6">Phosphoinositide phospholipase C</fullName>
        <ecNumber evidence="1 6">3.1.4.11</ecNumber>
    </recommendedName>
</protein>
<keyword evidence="2 6" id="KW-0378">Hydrolase</keyword>
<dbReference type="SUPFAM" id="SSF50729">
    <property type="entry name" value="PH domain-like"/>
    <property type="match status" value="1"/>
</dbReference>
<evidence type="ECO:0000313" key="10">
    <source>
        <dbReference type="Proteomes" id="UP000769528"/>
    </source>
</evidence>
<reference evidence="9" key="1">
    <citation type="journal article" date="2021" name="Open Biol.">
        <title>Shared evolutionary footprints suggest mitochondrial oxidative damage underlies multiple complex I losses in fungi.</title>
        <authorList>
            <person name="Schikora-Tamarit M.A."/>
            <person name="Marcet-Houben M."/>
            <person name="Nosek J."/>
            <person name="Gabaldon T."/>
        </authorList>
    </citation>
    <scope>NUCLEOTIDE SEQUENCE</scope>
    <source>
        <strain evidence="9">CBS6341</strain>
    </source>
</reference>
<dbReference type="InterPro" id="IPR001711">
    <property type="entry name" value="PLipase_C_Pinositol-sp_Y"/>
</dbReference>
<evidence type="ECO:0000256" key="5">
    <source>
        <dbReference type="ARBA" id="ARBA00023224"/>
    </source>
</evidence>
<dbReference type="EMBL" id="JAEUBF010000948">
    <property type="protein sequence ID" value="KAH3673707.1"/>
    <property type="molecule type" value="Genomic_DNA"/>
</dbReference>
<dbReference type="InterPro" id="IPR037755">
    <property type="entry name" value="Plc1_PH"/>
</dbReference>
<evidence type="ECO:0000256" key="7">
    <source>
        <dbReference type="SAM" id="MobiDB-lite"/>
    </source>
</evidence>
<dbReference type="SMART" id="SM00148">
    <property type="entry name" value="PLCXc"/>
    <property type="match status" value="1"/>
</dbReference>
<keyword evidence="5" id="KW-0807">Transducer</keyword>
<dbReference type="SUPFAM" id="SSF51695">
    <property type="entry name" value="PLC-like phosphodiesterases"/>
    <property type="match status" value="1"/>
</dbReference>
<dbReference type="InterPro" id="IPR000909">
    <property type="entry name" value="PLipase_C_PInositol-sp_X_dom"/>
</dbReference>
<evidence type="ECO:0000256" key="1">
    <source>
        <dbReference type="ARBA" id="ARBA00012368"/>
    </source>
</evidence>
<dbReference type="SMART" id="SM00149">
    <property type="entry name" value="PLCYc"/>
    <property type="match status" value="1"/>
</dbReference>
<keyword evidence="4 6" id="KW-0443">Lipid metabolism</keyword>
<dbReference type="Gene3D" id="2.60.40.150">
    <property type="entry name" value="C2 domain"/>
    <property type="match status" value="1"/>
</dbReference>
<keyword evidence="3 6" id="KW-0442">Lipid degradation</keyword>
<dbReference type="PANTHER" id="PTHR10336">
    <property type="entry name" value="PHOSPHOINOSITIDE-SPECIFIC PHOSPHOLIPASE C FAMILY PROTEIN"/>
    <property type="match status" value="1"/>
</dbReference>
<name>A0A9P8PLP4_9ASCO</name>
<proteinExistence type="predicted"/>
<reference evidence="9" key="2">
    <citation type="submission" date="2021-01" db="EMBL/GenBank/DDBJ databases">
        <authorList>
            <person name="Schikora-Tamarit M.A."/>
        </authorList>
    </citation>
    <scope>NUCLEOTIDE SEQUENCE</scope>
    <source>
        <strain evidence="9">CBS6341</strain>
    </source>
</reference>
<evidence type="ECO:0000256" key="3">
    <source>
        <dbReference type="ARBA" id="ARBA00022963"/>
    </source>
</evidence>
<dbReference type="InterPro" id="IPR011992">
    <property type="entry name" value="EF-hand-dom_pair"/>
</dbReference>
<dbReference type="GO" id="GO:0004435">
    <property type="term" value="F:phosphatidylinositol-4,5-bisphosphate phospholipase C activity"/>
    <property type="evidence" value="ECO:0007669"/>
    <property type="project" value="UniProtKB-EC"/>
</dbReference>
<dbReference type="SUPFAM" id="SSF49562">
    <property type="entry name" value="C2 domain (Calcium/lipid-binding domain, CaLB)"/>
    <property type="match status" value="1"/>
</dbReference>
<dbReference type="PRINTS" id="PR00390">
    <property type="entry name" value="PHPHLIPASEC"/>
</dbReference>
<dbReference type="OrthoDB" id="269822at2759"/>
<sequence length="969" mass="111559">MTTSPNNHMSSPSSSLSSINNTFNSLDDDNIIYDLKQNSIRSKSDSISNHYSILRSSNNSQDFANSTIITPPIQSIIPNINGSSPPNKKSLLIGNVISKIQSPISNSSNSNNNNNNNNSNNNGNNNNNNNSNNNSNNVDFMKILLKKTTSFVNSSIDNESTYGPITKTMDDNHKTSNKLDLKQGIPKIDNLLIDDNESSLFENFSIPDVLIKGLPLIRITKKKRISRIFKIDLEKALLIWNNKSTSKLSIDKIQQVRITNDGKNYREEYGISNEFNDRWITIVYHDLIISSKLKTLHIIAPSRQDFIVFTQTLINLIKRRKKLMQLLNIPNSNDNLIVHWNDYISTGIVQKNIYKERESLSFNDVLNLMKKLHINCDESYLNQIFKQFSNNNNNDNNENNNDVINFTNFSNFVKFLKKRLDIEEIFNELLIDINNEGINLNEFIHFNNKIQHSNLSSDEISKIFNKISNSNSKLIDLNSFTNYLKSSPHLKELTQDLTKPLNEYYISSSHNTYLIGKQYGGSASIEGYIKALQRGCRCLEIDIWDGDSGPVVTHGKLTSSAPVKDVFETIKKYSWVVTSFPLFLSFEIHCKIDYQYKIYQLILEIFDDLLQITPLKINEGKLPSPLDLQNKILIKIKKIGEFNSSYLNEDSSLTTSNSNSNSTTNTTSDELDLKKILKLPKRKKSVKIIPELSNLAIYSQGIKFRNFSLPESKTMNHIFSFSENTFNSMVKDREKEYLLLKHNRKFFMRVYPSGFRYNSKNFKPIKFWNYGVQMVATNWQTYDLGQQINEALFKPTGKIGYFLKNQNLRNLNSNVKFKYLNQSIDFLKFKIDIISAQYLPKPNELKILNPMVQFELIDTKLINGMTITNLFTLEKSISKDGIGQTNIINGNGFNPIWKYRFEGLIQNSNDLNFLRFLIKSDNSPFATNCFNLTSLRKGYRHIPLYDMNGEEYIFSTLFIHVEYEEINNN</sequence>
<dbReference type="GO" id="GO:0048015">
    <property type="term" value="P:phosphatidylinositol-mediated signaling"/>
    <property type="evidence" value="ECO:0007669"/>
    <property type="project" value="TreeGrafter"/>
</dbReference>
<keyword evidence="10" id="KW-1185">Reference proteome</keyword>
<dbReference type="CDD" id="cd08598">
    <property type="entry name" value="PI-PLC1c_yeast"/>
    <property type="match status" value="1"/>
</dbReference>
<dbReference type="GO" id="GO:0051209">
    <property type="term" value="P:release of sequestered calcium ion into cytosol"/>
    <property type="evidence" value="ECO:0007669"/>
    <property type="project" value="TreeGrafter"/>
</dbReference>
<dbReference type="PROSITE" id="PS50008">
    <property type="entry name" value="PIPLC_Y_DOMAIN"/>
    <property type="match status" value="1"/>
</dbReference>
<feature type="region of interest" description="Disordered" evidence="7">
    <location>
        <begin position="103"/>
        <end position="137"/>
    </location>
</feature>
<dbReference type="CDD" id="cd00275">
    <property type="entry name" value="C2_PLC_like"/>
    <property type="match status" value="1"/>
</dbReference>
<dbReference type="Pfam" id="PF00387">
    <property type="entry name" value="PI-PLC-Y"/>
    <property type="match status" value="1"/>
</dbReference>
<dbReference type="PANTHER" id="PTHR10336:SF36">
    <property type="entry name" value="1-PHOSPHATIDYLINOSITOL 4,5-BISPHOSPHATE PHOSPHODIESTERASE BETA-4"/>
    <property type="match status" value="1"/>
</dbReference>
<evidence type="ECO:0000256" key="2">
    <source>
        <dbReference type="ARBA" id="ARBA00022801"/>
    </source>
</evidence>
<dbReference type="InterPro" id="IPR011993">
    <property type="entry name" value="PH-like_dom_sf"/>
</dbReference>
<evidence type="ECO:0000256" key="6">
    <source>
        <dbReference type="RuleBase" id="RU361133"/>
    </source>
</evidence>
<feature type="domain" description="PI-PLC Y-box" evidence="8">
    <location>
        <begin position="692"/>
        <end position="809"/>
    </location>
</feature>
<dbReference type="AlphaFoldDB" id="A0A9P8PLP4"/>
<dbReference type="CDD" id="cd13360">
    <property type="entry name" value="PH_PLC_fungal"/>
    <property type="match status" value="1"/>
</dbReference>
<dbReference type="PROSITE" id="PS50007">
    <property type="entry name" value="PIPLC_X_DOMAIN"/>
    <property type="match status" value="1"/>
</dbReference>
<gene>
    <name evidence="9" type="ORF">WICMUC_003523</name>
</gene>
<dbReference type="InterPro" id="IPR000008">
    <property type="entry name" value="C2_dom"/>
</dbReference>
<dbReference type="SMART" id="SM00239">
    <property type="entry name" value="C2"/>
    <property type="match status" value="1"/>
</dbReference>
<dbReference type="EC" id="3.1.4.11" evidence="1 6"/>
<dbReference type="Gene3D" id="3.20.20.190">
    <property type="entry name" value="Phosphatidylinositol (PI) phosphodiesterase"/>
    <property type="match status" value="1"/>
</dbReference>